<evidence type="ECO:0000313" key="4">
    <source>
        <dbReference type="Proteomes" id="UP000005408"/>
    </source>
</evidence>
<feature type="compositionally biased region" description="Polar residues" evidence="1">
    <location>
        <begin position="225"/>
        <end position="236"/>
    </location>
</feature>
<sequence>MKFVDNALARFLFQVTFTNQIALLVFFHSVAASPTIYSFGRTCSLQPHQVNEDSAFYVSFYNASNPSQIWCSHIAFSGHGSNSKDKYQICTTPKMFLDPSCNLKLTLRNGLNGTIFKTFSCHEKPMSKFCAKQGEHLYFVAEIQTTEKWTPPYFLFHVEATKTYDHIITVSGICGGVLGVSIIIIIAVALKCRKTKASNPFMRRRFGNTPISFFCNNVPCDQESRTSSMNSGSASPTEDIHSSPIHSGPDVILGPLFNDSINSSGRSVFSMSPPPYVEQDPPPEYSTICT</sequence>
<organism evidence="3 4">
    <name type="scientific">Magallana gigas</name>
    <name type="common">Pacific oyster</name>
    <name type="synonym">Crassostrea gigas</name>
    <dbReference type="NCBI Taxonomy" id="29159"/>
    <lineage>
        <taxon>Eukaryota</taxon>
        <taxon>Metazoa</taxon>
        <taxon>Spiralia</taxon>
        <taxon>Lophotrochozoa</taxon>
        <taxon>Mollusca</taxon>
        <taxon>Bivalvia</taxon>
        <taxon>Autobranchia</taxon>
        <taxon>Pteriomorphia</taxon>
        <taxon>Ostreida</taxon>
        <taxon>Ostreoidea</taxon>
        <taxon>Ostreidae</taxon>
        <taxon>Magallana</taxon>
    </lineage>
</organism>
<evidence type="ECO:0000313" key="3">
    <source>
        <dbReference type="EnsemblMetazoa" id="G29852.12:cds"/>
    </source>
</evidence>
<feature type="region of interest" description="Disordered" evidence="1">
    <location>
        <begin position="269"/>
        <end position="290"/>
    </location>
</feature>
<evidence type="ECO:0000256" key="1">
    <source>
        <dbReference type="SAM" id="MobiDB-lite"/>
    </source>
</evidence>
<keyword evidence="4" id="KW-1185">Reference proteome</keyword>
<accession>A0A8W8LSS4</accession>
<proteinExistence type="predicted"/>
<keyword evidence="2" id="KW-0472">Membrane</keyword>
<feature type="compositionally biased region" description="Pro residues" evidence="1">
    <location>
        <begin position="272"/>
        <end position="284"/>
    </location>
</feature>
<feature type="transmembrane region" description="Helical" evidence="2">
    <location>
        <begin position="167"/>
        <end position="190"/>
    </location>
</feature>
<feature type="region of interest" description="Disordered" evidence="1">
    <location>
        <begin position="225"/>
        <end position="245"/>
    </location>
</feature>
<dbReference type="Proteomes" id="UP000005408">
    <property type="component" value="Unassembled WGS sequence"/>
</dbReference>
<keyword evidence="2" id="KW-0812">Transmembrane</keyword>
<dbReference type="EnsemblMetazoa" id="G29852.12">
    <property type="protein sequence ID" value="G29852.12:cds"/>
    <property type="gene ID" value="G29852"/>
</dbReference>
<name>A0A8W8LSS4_MAGGI</name>
<keyword evidence="2" id="KW-1133">Transmembrane helix</keyword>
<dbReference type="AlphaFoldDB" id="A0A8W8LSS4"/>
<reference evidence="3" key="1">
    <citation type="submission" date="2022-08" db="UniProtKB">
        <authorList>
            <consortium name="EnsemblMetazoa"/>
        </authorList>
    </citation>
    <scope>IDENTIFICATION</scope>
    <source>
        <strain evidence="3">05x7-T-G4-1.051#20</strain>
    </source>
</reference>
<protein>
    <submittedName>
        <fullName evidence="3">Uncharacterized protein</fullName>
    </submittedName>
</protein>
<evidence type="ECO:0000256" key="2">
    <source>
        <dbReference type="SAM" id="Phobius"/>
    </source>
</evidence>